<gene>
    <name evidence="2" type="ORF">FNT36_23900</name>
</gene>
<sequence length="200" mass="21558">MRLPLYAYFPTLAVLAGSLFSSCSSADSNSTPETQAVPPKTAAVQFPFGAKVDSLNGIAGHTFGQPVSAFPKMRLLPVSPGELTRTYSDEGVAGAKATGWFGKHRPQVPTQLYWFLDNKFSQFRAVGDAATLRAEAIYLLGPGQAQGQYQLFWEGTRARAVFSEQARGFGREGTLDVLSKPLEAELAAKKQALLKAENAQ</sequence>
<accession>A0A558BK77</accession>
<name>A0A558BK77_9BACT</name>
<organism evidence="2 3">
    <name type="scientific">Hymenobacter setariae</name>
    <dbReference type="NCBI Taxonomy" id="2594794"/>
    <lineage>
        <taxon>Bacteria</taxon>
        <taxon>Pseudomonadati</taxon>
        <taxon>Bacteroidota</taxon>
        <taxon>Cytophagia</taxon>
        <taxon>Cytophagales</taxon>
        <taxon>Hymenobacteraceae</taxon>
        <taxon>Hymenobacter</taxon>
    </lineage>
</organism>
<reference evidence="2 3" key="1">
    <citation type="submission" date="2019-07" db="EMBL/GenBank/DDBJ databases">
        <title>Hymenobacter sp. straun FUR1 Genome sequencing and assembly.</title>
        <authorList>
            <person name="Chhetri G."/>
        </authorList>
    </citation>
    <scope>NUCLEOTIDE SEQUENCE [LARGE SCALE GENOMIC DNA]</scope>
    <source>
        <strain evidence="2 3">Fur1</strain>
    </source>
</reference>
<feature type="signal peptide" evidence="1">
    <location>
        <begin position="1"/>
        <end position="26"/>
    </location>
</feature>
<evidence type="ECO:0000313" key="2">
    <source>
        <dbReference type="EMBL" id="TVT36917.1"/>
    </source>
</evidence>
<evidence type="ECO:0000313" key="3">
    <source>
        <dbReference type="Proteomes" id="UP000317624"/>
    </source>
</evidence>
<dbReference type="RefSeq" id="WP_144853019.1">
    <property type="nucleotide sequence ID" value="NZ_VMRJ01000008.1"/>
</dbReference>
<keyword evidence="1" id="KW-0732">Signal</keyword>
<dbReference type="AlphaFoldDB" id="A0A558BK77"/>
<feature type="chain" id="PRO_5021965239" evidence="1">
    <location>
        <begin position="27"/>
        <end position="200"/>
    </location>
</feature>
<keyword evidence="3" id="KW-1185">Reference proteome</keyword>
<dbReference type="OrthoDB" id="882895at2"/>
<dbReference type="Proteomes" id="UP000317624">
    <property type="component" value="Unassembled WGS sequence"/>
</dbReference>
<proteinExistence type="predicted"/>
<protein>
    <submittedName>
        <fullName evidence="2">Uncharacterized protein</fullName>
    </submittedName>
</protein>
<dbReference type="EMBL" id="VMRJ01000008">
    <property type="protein sequence ID" value="TVT36917.1"/>
    <property type="molecule type" value="Genomic_DNA"/>
</dbReference>
<evidence type="ECO:0000256" key="1">
    <source>
        <dbReference type="SAM" id="SignalP"/>
    </source>
</evidence>
<dbReference type="PROSITE" id="PS51257">
    <property type="entry name" value="PROKAR_LIPOPROTEIN"/>
    <property type="match status" value="1"/>
</dbReference>
<comment type="caution">
    <text evidence="2">The sequence shown here is derived from an EMBL/GenBank/DDBJ whole genome shotgun (WGS) entry which is preliminary data.</text>
</comment>